<organism evidence="1 2">
    <name type="scientific">Candidatus Nitrotoga arctica</name>
    <dbReference type="NCBI Taxonomy" id="453162"/>
    <lineage>
        <taxon>Bacteria</taxon>
        <taxon>Pseudomonadati</taxon>
        <taxon>Pseudomonadota</taxon>
        <taxon>Betaproteobacteria</taxon>
        <taxon>Nitrosomonadales</taxon>
        <taxon>Gallionellaceae</taxon>
        <taxon>Candidatus Nitrotoga</taxon>
    </lineage>
</organism>
<sequence length="179" mass="19942">MSDGVFFTPTLEQAFNQAGLPFPADVDLSLITRYSTNGNKTDKSGWLRHFPDGHGAVFRCWRGAVSFVWQHREEGSPGPTREQLKKAKEQAVIARKQAKAERDDLHVRTALSIEVKYAELPPATDKNAYCTRTVITPPDSVKQGAQRQLVIPVYDGEGTLNPFRTFPLMAESNLAKTPK</sequence>
<evidence type="ECO:0000313" key="1">
    <source>
        <dbReference type="EMBL" id="CAG9934088.1"/>
    </source>
</evidence>
<accession>A0ABN8AMU3</accession>
<dbReference type="EMBL" id="OU912926">
    <property type="protein sequence ID" value="CAG9934088.1"/>
    <property type="molecule type" value="Genomic_DNA"/>
</dbReference>
<evidence type="ECO:0000313" key="2">
    <source>
        <dbReference type="Proteomes" id="UP000839052"/>
    </source>
</evidence>
<dbReference type="Proteomes" id="UP000839052">
    <property type="component" value="Chromosome"/>
</dbReference>
<gene>
    <name evidence="1" type="ORF">NTG6680_2839</name>
</gene>
<keyword evidence="2" id="KW-1185">Reference proteome</keyword>
<protein>
    <submittedName>
        <fullName evidence="1">Uncharacterized protein</fullName>
    </submittedName>
</protein>
<name>A0ABN8AMU3_9PROT</name>
<reference evidence="1 2" key="1">
    <citation type="submission" date="2021-10" db="EMBL/GenBank/DDBJ databases">
        <authorList>
            <person name="Koch H."/>
        </authorList>
    </citation>
    <scope>NUCLEOTIDE SEQUENCE [LARGE SCALE GENOMIC DNA]</scope>
    <source>
        <strain evidence="1">6680</strain>
    </source>
</reference>
<proteinExistence type="predicted"/>